<evidence type="ECO:0000313" key="14">
    <source>
        <dbReference type="EMBL" id="KAG8364781.1"/>
    </source>
</evidence>
<keyword evidence="5 11" id="KW-0812">Transmembrane</keyword>
<feature type="transmembrane region" description="Helical" evidence="11">
    <location>
        <begin position="140"/>
        <end position="160"/>
    </location>
</feature>
<dbReference type="AlphaFoldDB" id="A0AAV6W1R8"/>
<dbReference type="GO" id="GO:0140575">
    <property type="term" value="F:transmembrane monodehydroascorbate reductase activity"/>
    <property type="evidence" value="ECO:0007669"/>
    <property type="project" value="InterPro"/>
</dbReference>
<evidence type="ECO:0000256" key="11">
    <source>
        <dbReference type="SAM" id="Phobius"/>
    </source>
</evidence>
<keyword evidence="7" id="KW-0249">Electron transport</keyword>
<evidence type="ECO:0000256" key="7">
    <source>
        <dbReference type="ARBA" id="ARBA00022982"/>
    </source>
</evidence>
<keyword evidence="12" id="KW-0732">Signal</keyword>
<organism evidence="14 15">
    <name type="scientific">Buddleja alternifolia</name>
    <dbReference type="NCBI Taxonomy" id="168488"/>
    <lineage>
        <taxon>Eukaryota</taxon>
        <taxon>Viridiplantae</taxon>
        <taxon>Streptophyta</taxon>
        <taxon>Embryophyta</taxon>
        <taxon>Tracheophyta</taxon>
        <taxon>Spermatophyta</taxon>
        <taxon>Magnoliopsida</taxon>
        <taxon>eudicotyledons</taxon>
        <taxon>Gunneridae</taxon>
        <taxon>Pentapetalae</taxon>
        <taxon>asterids</taxon>
        <taxon>lamiids</taxon>
        <taxon>Lamiales</taxon>
        <taxon>Scrophulariaceae</taxon>
        <taxon>Buddlejeae</taxon>
        <taxon>Buddleja</taxon>
    </lineage>
</organism>
<proteinExistence type="predicted"/>
<dbReference type="CDD" id="cd08760">
    <property type="entry name" value="Cyt_b561_FRRS1_like"/>
    <property type="match status" value="1"/>
</dbReference>
<feature type="chain" id="PRO_5043854495" description="Cytochrome b561 domain-containing protein" evidence="12">
    <location>
        <begin position="25"/>
        <end position="199"/>
    </location>
</feature>
<dbReference type="PANTHER" id="PTHR15422">
    <property type="entry name" value="OS05G0565100 PROTEIN"/>
    <property type="match status" value="1"/>
</dbReference>
<dbReference type="InterPro" id="IPR006593">
    <property type="entry name" value="Cyt_b561/ferric_Rdtase_TM"/>
</dbReference>
<evidence type="ECO:0000259" key="13">
    <source>
        <dbReference type="PROSITE" id="PS50939"/>
    </source>
</evidence>
<evidence type="ECO:0000256" key="3">
    <source>
        <dbReference type="ARBA" id="ARBA00022448"/>
    </source>
</evidence>
<feature type="transmembrane region" description="Helical" evidence="11">
    <location>
        <begin position="49"/>
        <end position="66"/>
    </location>
</feature>
<evidence type="ECO:0000256" key="8">
    <source>
        <dbReference type="ARBA" id="ARBA00022989"/>
    </source>
</evidence>
<dbReference type="InterPro" id="IPR045150">
    <property type="entry name" value="CYB561D1/2"/>
</dbReference>
<keyword evidence="15" id="KW-1185">Reference proteome</keyword>
<dbReference type="Proteomes" id="UP000826271">
    <property type="component" value="Unassembled WGS sequence"/>
</dbReference>
<name>A0AAV6W1R8_9LAMI</name>
<dbReference type="EMBL" id="WHWC01000018">
    <property type="protein sequence ID" value="KAG8364781.1"/>
    <property type="molecule type" value="Genomic_DNA"/>
</dbReference>
<evidence type="ECO:0000313" key="15">
    <source>
        <dbReference type="Proteomes" id="UP000826271"/>
    </source>
</evidence>
<dbReference type="GO" id="GO:0020037">
    <property type="term" value="F:heme binding"/>
    <property type="evidence" value="ECO:0007669"/>
    <property type="project" value="TreeGrafter"/>
</dbReference>
<dbReference type="PROSITE" id="PS50939">
    <property type="entry name" value="CYTOCHROME_B561"/>
    <property type="match status" value="1"/>
</dbReference>
<feature type="transmembrane region" description="Helical" evidence="11">
    <location>
        <begin position="78"/>
        <end position="95"/>
    </location>
</feature>
<dbReference type="SMART" id="SM00665">
    <property type="entry name" value="B561"/>
    <property type="match status" value="1"/>
</dbReference>
<dbReference type="GO" id="GO:0046872">
    <property type="term" value="F:metal ion binding"/>
    <property type="evidence" value="ECO:0007669"/>
    <property type="project" value="UniProtKB-KW"/>
</dbReference>
<keyword evidence="3" id="KW-0813">Transport</keyword>
<evidence type="ECO:0000256" key="12">
    <source>
        <dbReference type="SAM" id="SignalP"/>
    </source>
</evidence>
<evidence type="ECO:0000256" key="1">
    <source>
        <dbReference type="ARBA" id="ARBA00001970"/>
    </source>
</evidence>
<keyword evidence="4" id="KW-0349">Heme</keyword>
<sequence>MLPSILAFLTGLITVLNLLSSVASSSPEHTRIECIIHSTNKYKVHQEVVVVLIATAGAVMSIKYFDNSFKNDHQRIGLAFYGVMWLQALIGIIRPQRGSKGRSIWFIIHWLMGIAVSLLGVINIYTGLQAYHKRTSKNVRIWTILFTLQISLILFCYLLQEKWHYIQNQGAILGNKPVQPTHQEMSPRCHHKEASSEPC</sequence>
<gene>
    <name evidence="14" type="ORF">BUALT_Bualt18G0034500</name>
</gene>
<protein>
    <recommendedName>
        <fullName evidence="13">Cytochrome b561 domain-containing protein</fullName>
    </recommendedName>
</protein>
<feature type="transmembrane region" description="Helical" evidence="11">
    <location>
        <begin position="107"/>
        <end position="128"/>
    </location>
</feature>
<dbReference type="Gene3D" id="1.20.120.1770">
    <property type="match status" value="1"/>
</dbReference>
<reference evidence="14" key="1">
    <citation type="submission" date="2019-10" db="EMBL/GenBank/DDBJ databases">
        <authorList>
            <person name="Zhang R."/>
            <person name="Pan Y."/>
            <person name="Wang J."/>
            <person name="Ma R."/>
            <person name="Yu S."/>
        </authorList>
    </citation>
    <scope>NUCLEOTIDE SEQUENCE</scope>
    <source>
        <strain evidence="14">LA-IB0</strain>
        <tissue evidence="14">Leaf</tissue>
    </source>
</reference>
<keyword evidence="10 11" id="KW-0472">Membrane</keyword>
<feature type="signal peptide" evidence="12">
    <location>
        <begin position="1"/>
        <end position="24"/>
    </location>
</feature>
<keyword evidence="8 11" id="KW-1133">Transmembrane helix</keyword>
<accession>A0AAV6W1R8</accession>
<evidence type="ECO:0000256" key="4">
    <source>
        <dbReference type="ARBA" id="ARBA00022617"/>
    </source>
</evidence>
<comment type="caution">
    <text evidence="14">The sequence shown here is derived from an EMBL/GenBank/DDBJ whole genome shotgun (WGS) entry which is preliminary data.</text>
</comment>
<keyword evidence="9" id="KW-0408">Iron</keyword>
<comment type="subcellular location">
    <subcellularLocation>
        <location evidence="2">Membrane</location>
        <topology evidence="2">Multi-pass membrane protein</topology>
    </subcellularLocation>
</comment>
<keyword evidence="6" id="KW-0479">Metal-binding</keyword>
<evidence type="ECO:0000256" key="5">
    <source>
        <dbReference type="ARBA" id="ARBA00022692"/>
    </source>
</evidence>
<evidence type="ECO:0000256" key="9">
    <source>
        <dbReference type="ARBA" id="ARBA00023004"/>
    </source>
</evidence>
<feature type="domain" description="Cytochrome b561" evidence="13">
    <location>
        <begin position="1"/>
        <end position="167"/>
    </location>
</feature>
<dbReference type="GO" id="GO:0016020">
    <property type="term" value="C:membrane"/>
    <property type="evidence" value="ECO:0007669"/>
    <property type="project" value="UniProtKB-SubCell"/>
</dbReference>
<evidence type="ECO:0000256" key="2">
    <source>
        <dbReference type="ARBA" id="ARBA00004141"/>
    </source>
</evidence>
<evidence type="ECO:0000256" key="10">
    <source>
        <dbReference type="ARBA" id="ARBA00023136"/>
    </source>
</evidence>
<comment type="cofactor">
    <cofactor evidence="1">
        <name>heme b</name>
        <dbReference type="ChEBI" id="CHEBI:60344"/>
    </cofactor>
</comment>
<evidence type="ECO:0000256" key="6">
    <source>
        <dbReference type="ARBA" id="ARBA00022723"/>
    </source>
</evidence>
<dbReference type="PANTHER" id="PTHR15422:SF24">
    <property type="entry name" value="DOMON RELATED DOMAIN-CONTAINING PROTEIN"/>
    <property type="match status" value="1"/>
</dbReference>